<evidence type="ECO:0000256" key="6">
    <source>
        <dbReference type="SAM" id="Phobius"/>
    </source>
</evidence>
<evidence type="ECO:0000256" key="2">
    <source>
        <dbReference type="ARBA" id="ARBA00022692"/>
    </source>
</evidence>
<reference evidence="9" key="1">
    <citation type="submission" date="2025-08" db="UniProtKB">
        <authorList>
            <consortium name="RefSeq"/>
        </authorList>
    </citation>
    <scope>IDENTIFICATION</scope>
</reference>
<keyword evidence="8" id="KW-1185">Reference proteome</keyword>
<evidence type="ECO:0000256" key="5">
    <source>
        <dbReference type="RuleBase" id="RU000688"/>
    </source>
</evidence>
<dbReference type="GO" id="GO:0016020">
    <property type="term" value="C:membrane"/>
    <property type="evidence" value="ECO:0007669"/>
    <property type="project" value="UniProtKB-SubCell"/>
</dbReference>
<feature type="transmembrane region" description="Helical" evidence="6">
    <location>
        <begin position="31"/>
        <end position="52"/>
    </location>
</feature>
<protein>
    <submittedName>
        <fullName evidence="9">Orexin receptor type 2-like</fullName>
    </submittedName>
</protein>
<dbReference type="GO" id="GO:0004930">
    <property type="term" value="F:G protein-coupled receptor activity"/>
    <property type="evidence" value="ECO:0007669"/>
    <property type="project" value="UniProtKB-KW"/>
</dbReference>
<keyword evidence="5" id="KW-0675">Receptor</keyword>
<comment type="similarity">
    <text evidence="5">Belongs to the G-protein coupled receptor 1 family.</text>
</comment>
<dbReference type="InterPro" id="IPR000276">
    <property type="entry name" value="GPCR_Rhodpsn"/>
</dbReference>
<comment type="subcellular location">
    <subcellularLocation>
        <location evidence="1">Membrane</location>
    </subcellularLocation>
</comment>
<evidence type="ECO:0000256" key="4">
    <source>
        <dbReference type="ARBA" id="ARBA00023136"/>
    </source>
</evidence>
<feature type="domain" description="G-protein coupled receptors family 1 profile" evidence="7">
    <location>
        <begin position="149"/>
        <end position="230"/>
    </location>
</feature>
<evidence type="ECO:0000313" key="8">
    <source>
        <dbReference type="Proteomes" id="UP000694845"/>
    </source>
</evidence>
<dbReference type="InterPro" id="IPR017452">
    <property type="entry name" value="GPCR_Rhodpsn_7TM"/>
</dbReference>
<name>A0A8B7Z7F6_ACAPL</name>
<gene>
    <name evidence="9" type="primary">LOC110984654</name>
</gene>
<dbReference type="Proteomes" id="UP000694845">
    <property type="component" value="Unplaced"/>
</dbReference>
<evidence type="ECO:0000256" key="1">
    <source>
        <dbReference type="ARBA" id="ARBA00004370"/>
    </source>
</evidence>
<dbReference type="GeneID" id="110984654"/>
<sequence>MTTEGYQHEDRGRDRDWSAEGSFEDQLWLRAVYGVIAVLGITGNVLVVFTVARVPSLRSLTNMFIVSLAVCDFLTSVFLIPLHLGIVIPVPPGLTGDLLCRLLLSKFPLWTSFIASVLTLTCVTLERYFSIVHPFRYKIMRNLQKNALAMRQSASTVGRENQLSRDLLNARKKVIKMLLTVVVTFAICWAPNQLMFFAYMCGWNLDFSSWYYHASVLIAFCNSCMNPFIYGFQSKQYRKALKKALGRKNAVGVNAESSIAFGGTTGIRDHHANRQNSVCPRGTINKIPSVANKIELGSPV</sequence>
<dbReference type="PANTHER" id="PTHR45698:SF1">
    <property type="entry name" value="TRACE AMINE-ASSOCIATED RECEPTOR 13C-LIKE"/>
    <property type="match status" value="1"/>
</dbReference>
<evidence type="ECO:0000256" key="3">
    <source>
        <dbReference type="ARBA" id="ARBA00022989"/>
    </source>
</evidence>
<keyword evidence="5" id="KW-0807">Transducer</keyword>
<accession>A0A8B7Z7F6</accession>
<feature type="transmembrane region" description="Helical" evidence="6">
    <location>
        <begin position="107"/>
        <end position="129"/>
    </location>
</feature>
<proteinExistence type="inferred from homology"/>
<dbReference type="PANTHER" id="PTHR45698">
    <property type="entry name" value="TRACE AMINE-ASSOCIATED RECEPTOR 19N-RELATED"/>
    <property type="match status" value="1"/>
</dbReference>
<feature type="transmembrane region" description="Helical" evidence="6">
    <location>
        <begin position="174"/>
        <end position="198"/>
    </location>
</feature>
<keyword evidence="3 6" id="KW-1133">Transmembrane helix</keyword>
<dbReference type="SUPFAM" id="SSF81321">
    <property type="entry name" value="Family A G protein-coupled receptor-like"/>
    <property type="match status" value="1"/>
</dbReference>
<dbReference type="PRINTS" id="PR00237">
    <property type="entry name" value="GPCRRHODOPSN"/>
</dbReference>
<dbReference type="SMART" id="SM01381">
    <property type="entry name" value="7TM_GPCR_Srsx"/>
    <property type="match status" value="1"/>
</dbReference>
<dbReference type="AlphaFoldDB" id="A0A8B7Z7F6"/>
<dbReference type="Gene3D" id="1.20.1070.10">
    <property type="entry name" value="Rhodopsin 7-helix transmembrane proteins"/>
    <property type="match status" value="2"/>
</dbReference>
<feature type="transmembrane region" description="Helical" evidence="6">
    <location>
        <begin position="64"/>
        <end position="87"/>
    </location>
</feature>
<dbReference type="Pfam" id="PF00001">
    <property type="entry name" value="7tm_1"/>
    <property type="match status" value="2"/>
</dbReference>
<evidence type="ECO:0000259" key="7">
    <source>
        <dbReference type="PROSITE" id="PS50262"/>
    </source>
</evidence>
<dbReference type="OMA" id="SIDRCAN"/>
<dbReference type="OrthoDB" id="10037617at2759"/>
<organism evidence="8 9">
    <name type="scientific">Acanthaster planci</name>
    <name type="common">Crown-of-thorns starfish</name>
    <dbReference type="NCBI Taxonomy" id="133434"/>
    <lineage>
        <taxon>Eukaryota</taxon>
        <taxon>Metazoa</taxon>
        <taxon>Echinodermata</taxon>
        <taxon>Eleutherozoa</taxon>
        <taxon>Asterozoa</taxon>
        <taxon>Asteroidea</taxon>
        <taxon>Valvatacea</taxon>
        <taxon>Valvatida</taxon>
        <taxon>Acanthasteridae</taxon>
        <taxon>Acanthaster</taxon>
    </lineage>
</organism>
<dbReference type="PROSITE" id="PS50262">
    <property type="entry name" value="G_PROTEIN_RECEP_F1_2"/>
    <property type="match status" value="2"/>
</dbReference>
<evidence type="ECO:0000313" key="9">
    <source>
        <dbReference type="RefSeq" id="XP_022100730.1"/>
    </source>
</evidence>
<dbReference type="RefSeq" id="XP_022100730.1">
    <property type="nucleotide sequence ID" value="XM_022245038.1"/>
</dbReference>
<dbReference type="PROSITE" id="PS00237">
    <property type="entry name" value="G_PROTEIN_RECEP_F1_1"/>
    <property type="match status" value="1"/>
</dbReference>
<keyword evidence="5" id="KW-0297">G-protein coupled receptor</keyword>
<feature type="domain" description="G-protein coupled receptors family 1 profile" evidence="7">
    <location>
        <begin position="43"/>
        <end position="142"/>
    </location>
</feature>
<dbReference type="CDD" id="cd00637">
    <property type="entry name" value="7tm_classA_rhodopsin-like"/>
    <property type="match status" value="1"/>
</dbReference>
<keyword evidence="4 6" id="KW-0472">Membrane</keyword>
<feature type="transmembrane region" description="Helical" evidence="6">
    <location>
        <begin position="210"/>
        <end position="232"/>
    </location>
</feature>
<keyword evidence="2 5" id="KW-0812">Transmembrane</keyword>
<dbReference type="KEGG" id="aplc:110984654"/>